<dbReference type="AlphaFoldDB" id="A0A2X2JIH2"/>
<sequence length="619" mass="69678">MSLRLILAATALLLFTSIQHSKAQLITAAANPKVDYVVPSRYDLEIPQIDLLSGYLGNRYQLNLEKRLLQVDEEGLLAGFENRPGKQRWIGEHIGKYLEAAANTWLVTKDPRLKQQMDRMFHRLVETQDTDGYLGTYLAENRWTSWDVWVHKYDLFGLLAYYGAVGDTKALKAAVQIGDLICSTFGDTPGKKNILKSGSHVGMAATSVIDPMLDLYRWTGDKKYLEFCRYIIRAYDFEGGPAIVNSILKHKRVDKVANAKAYEMLSNIVGLVKMYRLTGDSQLLQVINYTFDDISANRLFATGTSSDHERFQDNHYLLADTSAHMGEGCVTTTWLQFNTQLFSITGDLKYYNEIEKTIYNHLLGAENPQTGCVSYYTPLIGEKPYRCNITCCLSSVPRGIALIPYLNFGMLNNIPTLLLYEPAQIKENIKTSSQKTIPLELTLTSEFPRKGTATVQVHIPGSAQFPLQLRVPEWAKNYTATVNGKSYKSGPDHFLKIERQWKDKDKIVVSFDIETEIINGGKTYPNSFTLKRGPQIFALDQSLNPQLQLDKTKFVYPLQDNIKLTDAQDKLPKGWVGTLAYATEIKTADNGQQSLVFVPYADASQTGGFSTLWVPAISR</sequence>
<dbReference type="PANTHER" id="PTHR43465">
    <property type="entry name" value="DUF1680 DOMAIN PROTEIN (AFU_ORTHOLOGUE AFUA_1G08910)"/>
    <property type="match status" value="1"/>
</dbReference>
<organism evidence="3 4">
    <name type="scientific">Sphingobacterium multivorum</name>
    <dbReference type="NCBI Taxonomy" id="28454"/>
    <lineage>
        <taxon>Bacteria</taxon>
        <taxon>Pseudomonadati</taxon>
        <taxon>Bacteroidota</taxon>
        <taxon>Sphingobacteriia</taxon>
        <taxon>Sphingobacteriales</taxon>
        <taxon>Sphingobacteriaceae</taxon>
        <taxon>Sphingobacterium</taxon>
    </lineage>
</organism>
<dbReference type="SUPFAM" id="SSF48208">
    <property type="entry name" value="Six-hairpin glycosidases"/>
    <property type="match status" value="1"/>
</dbReference>
<dbReference type="Pfam" id="PF07944">
    <property type="entry name" value="Beta-AFase-like_GH127_cat"/>
    <property type="match status" value="1"/>
</dbReference>
<dbReference type="Gene3D" id="1.50.10.20">
    <property type="match status" value="1"/>
</dbReference>
<dbReference type="Pfam" id="PF20736">
    <property type="entry name" value="Glyco_hydro127M"/>
    <property type="match status" value="1"/>
</dbReference>
<dbReference type="EMBL" id="UAUU01000009">
    <property type="protein sequence ID" value="SPZ87135.1"/>
    <property type="molecule type" value="Genomic_DNA"/>
</dbReference>
<feature type="domain" description="Non-reducing end beta-L-arabinofuranosidase-like GH127 catalytic" evidence="1">
    <location>
        <begin position="86"/>
        <end position="400"/>
    </location>
</feature>
<evidence type="ECO:0000259" key="2">
    <source>
        <dbReference type="Pfam" id="PF20736"/>
    </source>
</evidence>
<proteinExistence type="predicted"/>
<dbReference type="GeneID" id="97182676"/>
<feature type="domain" description="Non-reducing end beta-L-arabinofuranosidase-like GH127 middle" evidence="2">
    <location>
        <begin position="428"/>
        <end position="512"/>
    </location>
</feature>
<name>A0A2X2JIH2_SPHMU</name>
<dbReference type="RefSeq" id="WP_112374946.1">
    <property type="nucleotide sequence ID" value="NZ_CP069793.1"/>
</dbReference>
<protein>
    <submittedName>
        <fullName evidence="3">Uncharacterized protein conserved in bacteria</fullName>
    </submittedName>
</protein>
<dbReference type="InterPro" id="IPR049174">
    <property type="entry name" value="Beta-AFase-like"/>
</dbReference>
<evidence type="ECO:0000313" key="4">
    <source>
        <dbReference type="Proteomes" id="UP000251241"/>
    </source>
</evidence>
<dbReference type="InterPro" id="IPR008928">
    <property type="entry name" value="6-hairpin_glycosidase_sf"/>
</dbReference>
<dbReference type="InterPro" id="IPR049046">
    <property type="entry name" value="Beta-AFase-like_GH127_middle"/>
</dbReference>
<dbReference type="PANTHER" id="PTHR43465:SF2">
    <property type="entry name" value="DUF1680 DOMAIN PROTEIN (AFU_ORTHOLOGUE AFUA_1G08910)"/>
    <property type="match status" value="1"/>
</dbReference>
<dbReference type="Proteomes" id="UP000251241">
    <property type="component" value="Unassembled WGS sequence"/>
</dbReference>
<evidence type="ECO:0000259" key="1">
    <source>
        <dbReference type="Pfam" id="PF07944"/>
    </source>
</evidence>
<evidence type="ECO:0000313" key="3">
    <source>
        <dbReference type="EMBL" id="SPZ87135.1"/>
    </source>
</evidence>
<accession>A0A2X2JIH2</accession>
<dbReference type="GO" id="GO:0005975">
    <property type="term" value="P:carbohydrate metabolic process"/>
    <property type="evidence" value="ECO:0007669"/>
    <property type="project" value="InterPro"/>
</dbReference>
<gene>
    <name evidence="3" type="ORF">NCTC11343_02738</name>
</gene>
<reference evidence="3 4" key="1">
    <citation type="submission" date="2018-06" db="EMBL/GenBank/DDBJ databases">
        <authorList>
            <consortium name="Pathogen Informatics"/>
            <person name="Doyle S."/>
        </authorList>
    </citation>
    <scope>NUCLEOTIDE SEQUENCE [LARGE SCALE GENOMIC DNA]</scope>
    <source>
        <strain evidence="3 4">NCTC11343</strain>
    </source>
</reference>
<dbReference type="InterPro" id="IPR012878">
    <property type="entry name" value="Beta-AFase-like_GH127_cat"/>
</dbReference>